<comment type="caution">
    <text evidence="10">The sequence shown here is derived from an EMBL/GenBank/DDBJ whole genome shotgun (WGS) entry which is preliminary data.</text>
</comment>
<dbReference type="SUPFAM" id="SSF47203">
    <property type="entry name" value="Acyl-CoA dehydrogenase C-terminal domain-like"/>
    <property type="match status" value="1"/>
</dbReference>
<evidence type="ECO:0000313" key="11">
    <source>
        <dbReference type="Proteomes" id="UP000559987"/>
    </source>
</evidence>
<dbReference type="EC" id="1.3.8.1" evidence="10"/>
<proteinExistence type="inferred from homology"/>
<evidence type="ECO:0000256" key="1">
    <source>
        <dbReference type="ARBA" id="ARBA00001974"/>
    </source>
</evidence>
<feature type="domain" description="Acyl-CoA dehydrogenase/oxidase N-terminal" evidence="8">
    <location>
        <begin position="42"/>
        <end position="156"/>
    </location>
</feature>
<comment type="similarity">
    <text evidence="2 5">Belongs to the acyl-CoA dehydrogenase family.</text>
</comment>
<dbReference type="InterPro" id="IPR046373">
    <property type="entry name" value="Acyl-CoA_Oxase/DH_mid-dom_sf"/>
</dbReference>
<dbReference type="InterPro" id="IPR009100">
    <property type="entry name" value="AcylCoA_DH/oxidase_NM_dom_sf"/>
</dbReference>
<organism evidence="10 11">
    <name type="scientific">Simiduia aestuariiviva</name>
    <dbReference type="NCBI Taxonomy" id="1510459"/>
    <lineage>
        <taxon>Bacteria</taxon>
        <taxon>Pseudomonadati</taxon>
        <taxon>Pseudomonadota</taxon>
        <taxon>Gammaproteobacteria</taxon>
        <taxon>Cellvibrionales</taxon>
        <taxon>Cellvibrionaceae</taxon>
        <taxon>Simiduia</taxon>
    </lineage>
</organism>
<dbReference type="SUPFAM" id="SSF56645">
    <property type="entry name" value="Acyl-CoA dehydrogenase NM domain-like"/>
    <property type="match status" value="1"/>
</dbReference>
<dbReference type="InterPro" id="IPR006091">
    <property type="entry name" value="Acyl-CoA_Oxase/DH_mid-dom"/>
</dbReference>
<dbReference type="PANTHER" id="PTHR42803">
    <property type="entry name" value="ACYL-COA DEHYDROGENASE"/>
    <property type="match status" value="1"/>
</dbReference>
<feature type="domain" description="Acyl-CoA dehydrogenase/oxidase C-terminal" evidence="6">
    <location>
        <begin position="285"/>
        <end position="450"/>
    </location>
</feature>
<evidence type="ECO:0000259" key="6">
    <source>
        <dbReference type="Pfam" id="PF00441"/>
    </source>
</evidence>
<dbReference type="Gene3D" id="1.20.140.10">
    <property type="entry name" value="Butyryl-CoA Dehydrogenase, subunit A, domain 3"/>
    <property type="match status" value="1"/>
</dbReference>
<evidence type="ECO:0000313" key="10">
    <source>
        <dbReference type="EMBL" id="MBB3169460.1"/>
    </source>
</evidence>
<keyword evidence="11" id="KW-1185">Reference proteome</keyword>
<name>A0A839USL8_9GAMM</name>
<dbReference type="Pfam" id="PF02771">
    <property type="entry name" value="Acyl-CoA_dh_N"/>
    <property type="match status" value="1"/>
</dbReference>
<sequence>MDTPLLNDSDLHFLLYEFLDTEALLARPRYCEHSREVFDATLNTAKTIAEKYFANHNAKGDAHEPQFDGEKVSLIPETQAAWNAFAEAGFLAAHHDFDDGGLQMPEVILRTAMAYFTAANIATAGYGFLTIGAANLIHTFGSPEQKARFLPAMLDGRASGTMALTEPGQGSALADIKTSATPADDGSYRIRGNKMYISGGDHSLTENIIHLVLAKIAGAPAGAGGISLFIVPKFLVNDDGTLGARNDVALAGLLHKMGFRNTTSTVLNFGERDGAIGYLVGEPHQGLRYMFQMMNEARIGVGAGAAILGYQGFNYSLNYARQRPQGRLPSSRDATSPQVNIIEHADVRRLLLSQKAYAEGGLALCLYASSLVEDARTGATETARTNAFTLLDLITPVVKSWPSKYGLKANDNAIQVLGGAGYIREYPVEQYFRDNRLNPIHEGTEGIQGLDLLGRKVPQKNMAGYQLLRAAINATLDDARPFDSAHALAQTLATHLHAFDQTTQQLMARLAQTPDATLANATVYLDVFGRVLVSWLWLKQAVIASRQLDQHRTDLPDVEINFYRGKLQAARYYIEWELPEIMPQLALLDGANSRCFDMQDAWF</sequence>
<dbReference type="InterPro" id="IPR037069">
    <property type="entry name" value="AcylCoA_DH/ox_N_sf"/>
</dbReference>
<dbReference type="PANTHER" id="PTHR42803:SF3">
    <property type="entry name" value="ACYL-COA DEHYDROGENASE-RELATED"/>
    <property type="match status" value="1"/>
</dbReference>
<evidence type="ECO:0000256" key="4">
    <source>
        <dbReference type="ARBA" id="ARBA00022827"/>
    </source>
</evidence>
<evidence type="ECO:0000259" key="7">
    <source>
        <dbReference type="Pfam" id="PF02770"/>
    </source>
</evidence>
<protein>
    <submittedName>
        <fullName evidence="10">Butyryl-CoA dehydrogenase</fullName>
        <ecNumber evidence="10">1.3.8.1</ecNumber>
    </submittedName>
</protein>
<evidence type="ECO:0000259" key="9">
    <source>
        <dbReference type="Pfam" id="PF12806"/>
    </source>
</evidence>
<dbReference type="Pfam" id="PF00441">
    <property type="entry name" value="Acyl-CoA_dh_1"/>
    <property type="match status" value="1"/>
</dbReference>
<dbReference type="AlphaFoldDB" id="A0A839USL8"/>
<feature type="domain" description="Acetyl-CoA dehydrogenase-like C-terminal" evidence="9">
    <location>
        <begin position="470"/>
        <end position="599"/>
    </location>
</feature>
<evidence type="ECO:0000259" key="8">
    <source>
        <dbReference type="Pfam" id="PF02771"/>
    </source>
</evidence>
<dbReference type="RefSeq" id="WP_183910922.1">
    <property type="nucleotide sequence ID" value="NZ_JACHXZ010000003.1"/>
</dbReference>
<dbReference type="Pfam" id="PF02770">
    <property type="entry name" value="Acyl-CoA_dh_M"/>
    <property type="match status" value="1"/>
</dbReference>
<accession>A0A839USL8</accession>
<dbReference type="GO" id="GO:0050660">
    <property type="term" value="F:flavin adenine dinucleotide binding"/>
    <property type="evidence" value="ECO:0007669"/>
    <property type="project" value="InterPro"/>
</dbReference>
<evidence type="ECO:0000256" key="3">
    <source>
        <dbReference type="ARBA" id="ARBA00022630"/>
    </source>
</evidence>
<comment type="cofactor">
    <cofactor evidence="1 5">
        <name>FAD</name>
        <dbReference type="ChEBI" id="CHEBI:57692"/>
    </cofactor>
</comment>
<dbReference type="InterPro" id="IPR013786">
    <property type="entry name" value="AcylCoA_DH/ox_N"/>
</dbReference>
<dbReference type="InterPro" id="IPR009075">
    <property type="entry name" value="AcylCo_DH/oxidase_C"/>
</dbReference>
<keyword evidence="5 10" id="KW-0560">Oxidoreductase</keyword>
<keyword evidence="4 5" id="KW-0274">FAD</keyword>
<dbReference type="Proteomes" id="UP000559987">
    <property type="component" value="Unassembled WGS sequence"/>
</dbReference>
<dbReference type="GO" id="GO:0016937">
    <property type="term" value="F:short-chain fatty acyl-CoA dehydrogenase activity"/>
    <property type="evidence" value="ECO:0007669"/>
    <property type="project" value="UniProtKB-EC"/>
</dbReference>
<keyword evidence="3 5" id="KW-0285">Flavoprotein</keyword>
<dbReference type="Pfam" id="PF12806">
    <property type="entry name" value="Acyl-CoA_dh_C"/>
    <property type="match status" value="1"/>
</dbReference>
<dbReference type="EMBL" id="JACHXZ010000003">
    <property type="protein sequence ID" value="MBB3169460.1"/>
    <property type="molecule type" value="Genomic_DNA"/>
</dbReference>
<evidence type="ECO:0000256" key="2">
    <source>
        <dbReference type="ARBA" id="ARBA00009347"/>
    </source>
</evidence>
<dbReference type="InterPro" id="IPR052166">
    <property type="entry name" value="Diverse_Acyl-CoA_DH"/>
</dbReference>
<dbReference type="Gene3D" id="1.10.540.10">
    <property type="entry name" value="Acyl-CoA dehydrogenase/oxidase, N-terminal domain"/>
    <property type="match status" value="1"/>
</dbReference>
<dbReference type="InterPro" id="IPR036250">
    <property type="entry name" value="AcylCo_DH-like_C"/>
</dbReference>
<evidence type="ECO:0000256" key="5">
    <source>
        <dbReference type="RuleBase" id="RU362125"/>
    </source>
</evidence>
<feature type="domain" description="Acyl-CoA oxidase/dehydrogenase middle" evidence="7">
    <location>
        <begin position="162"/>
        <end position="237"/>
    </location>
</feature>
<dbReference type="InterPro" id="IPR025878">
    <property type="entry name" value="Acyl-CoA_dh-like_C_dom"/>
</dbReference>
<gene>
    <name evidence="10" type="ORF">FHS30_002668</name>
</gene>
<reference evidence="10 11" key="1">
    <citation type="submission" date="2020-08" db="EMBL/GenBank/DDBJ databases">
        <title>Genomic Encyclopedia of Type Strains, Phase III (KMG-III): the genomes of soil and plant-associated and newly described type strains.</title>
        <authorList>
            <person name="Whitman W."/>
        </authorList>
    </citation>
    <scope>NUCLEOTIDE SEQUENCE [LARGE SCALE GENOMIC DNA]</scope>
    <source>
        <strain evidence="10 11">CECT 8571</strain>
    </source>
</reference>
<dbReference type="Gene3D" id="2.40.110.10">
    <property type="entry name" value="Butyryl-CoA Dehydrogenase, subunit A, domain 2"/>
    <property type="match status" value="1"/>
</dbReference>